<reference evidence="3" key="2">
    <citation type="submission" date="2024-10" db="UniProtKB">
        <authorList>
            <consortium name="EnsemblProtists"/>
        </authorList>
    </citation>
    <scope>IDENTIFICATION</scope>
</reference>
<dbReference type="PANTHER" id="PTHR11006:SF4">
    <property type="entry name" value="PROTEIN ARGININE N-METHYLTRANSFERASE 7"/>
    <property type="match status" value="1"/>
</dbReference>
<dbReference type="InterPro" id="IPR029063">
    <property type="entry name" value="SAM-dependent_MTases_sf"/>
</dbReference>
<dbReference type="Proteomes" id="UP000013827">
    <property type="component" value="Unassembled WGS sequence"/>
</dbReference>
<dbReference type="Gene3D" id="3.40.50.150">
    <property type="entry name" value="Vaccinia Virus protein VP39"/>
    <property type="match status" value="1"/>
</dbReference>
<dbReference type="STRING" id="2903.R1DME4"/>
<evidence type="ECO:0008006" key="5">
    <source>
        <dbReference type="Google" id="ProtNLM"/>
    </source>
</evidence>
<dbReference type="HOGENOM" id="CLU_522199_0_0_1"/>
<dbReference type="SUPFAM" id="SSF53335">
    <property type="entry name" value="S-adenosyl-L-methionine-dependent methyltransferases"/>
    <property type="match status" value="1"/>
</dbReference>
<dbReference type="AlphaFoldDB" id="A0A0D3IL31"/>
<name>A0A0D3IL31_EMIH1</name>
<accession>A0A0D3IL31</accession>
<dbReference type="GO" id="GO:0016274">
    <property type="term" value="F:protein-arginine N-methyltransferase activity"/>
    <property type="evidence" value="ECO:0007669"/>
    <property type="project" value="InterPro"/>
</dbReference>
<evidence type="ECO:0000313" key="3">
    <source>
        <dbReference type="EnsemblProtists" id="EOD11966"/>
    </source>
</evidence>
<keyword evidence="1" id="KW-0949">S-adenosyl-L-methionine</keyword>
<dbReference type="KEGG" id="ehx:EMIHUDRAFT_247673"/>
<keyword evidence="4" id="KW-1185">Reference proteome</keyword>
<organism evidence="3 4">
    <name type="scientific">Emiliania huxleyi (strain CCMP1516)</name>
    <dbReference type="NCBI Taxonomy" id="280463"/>
    <lineage>
        <taxon>Eukaryota</taxon>
        <taxon>Haptista</taxon>
        <taxon>Haptophyta</taxon>
        <taxon>Prymnesiophyceae</taxon>
        <taxon>Isochrysidales</taxon>
        <taxon>Noelaerhabdaceae</taxon>
        <taxon>Emiliania</taxon>
    </lineage>
</organism>
<sequence>MPTVCTRRSWRRSHWRVRPRSSHHGFAEAPGPTGKATHNGTASRAVPARKGPEAASVPRMLQFQRDRDAAGGGVVLRSVADAALNDAAATPGLRRADAKAHVLRSIDRLLSDEARTAALESAADAATAGGRCSALVLGAGSLLPALLLARRGAAVCVVEASPLLADVVRAAAVENGVRLAVLSSLASASAAYRQPGVSPPTLLVSEAVDDGLLADGVLPSLRAARALLASSRGGGGDAVAVLPRAASVEASLLQLGFSGVPGFGLDGVDIDLRHFDALRPRGVRARLPPGYWPVRLSEWKQPHRRLSDSLPVCRVVEDGLLNAVCYWFTLDLGGGGQVSSAPPKRRDRPGSWRAGWRQAAVYLEEPLHVVRGESVRLAWRVSDEGIRFSAAGVRSQFYHVRIKNATRFSLQEANEFQEFSFFTPDVGSDAYANFGDTKMSITVGSSGVDYSDPTKPVFKGAVGFGGRGLSIWKASDVSAWGKHGVLFFRAAPSGTALGPECCQTGRHARVCVLMAASLREPP</sequence>
<dbReference type="PaxDb" id="2903-EOD11966"/>
<dbReference type="GO" id="GO:0042054">
    <property type="term" value="F:histone methyltransferase activity"/>
    <property type="evidence" value="ECO:0007669"/>
    <property type="project" value="TreeGrafter"/>
</dbReference>
<dbReference type="PANTHER" id="PTHR11006">
    <property type="entry name" value="PROTEIN ARGININE N-METHYLTRANSFERASE"/>
    <property type="match status" value="1"/>
</dbReference>
<dbReference type="Gene3D" id="2.70.160.11">
    <property type="entry name" value="Hnrnp arginine n-methyltransferase1"/>
    <property type="match status" value="1"/>
</dbReference>
<protein>
    <recommendedName>
        <fullName evidence="5">PRMT5 oligomerisation domain-containing protein</fullName>
    </recommendedName>
</protein>
<evidence type="ECO:0000256" key="1">
    <source>
        <dbReference type="ARBA" id="ARBA00022691"/>
    </source>
</evidence>
<dbReference type="InterPro" id="IPR025799">
    <property type="entry name" value="Arg_MeTrfase"/>
</dbReference>
<evidence type="ECO:0000256" key="2">
    <source>
        <dbReference type="SAM" id="MobiDB-lite"/>
    </source>
</evidence>
<dbReference type="EnsemblProtists" id="EOD11966">
    <property type="protein sequence ID" value="EOD11966"/>
    <property type="gene ID" value="EMIHUDRAFT_247673"/>
</dbReference>
<feature type="region of interest" description="Disordered" evidence="2">
    <location>
        <begin position="15"/>
        <end position="55"/>
    </location>
</feature>
<proteinExistence type="predicted"/>
<dbReference type="RefSeq" id="XP_005764395.1">
    <property type="nucleotide sequence ID" value="XM_005764338.1"/>
</dbReference>
<evidence type="ECO:0000313" key="4">
    <source>
        <dbReference type="Proteomes" id="UP000013827"/>
    </source>
</evidence>
<reference evidence="4" key="1">
    <citation type="journal article" date="2013" name="Nature">
        <title>Pan genome of the phytoplankton Emiliania underpins its global distribution.</title>
        <authorList>
            <person name="Read B.A."/>
            <person name="Kegel J."/>
            <person name="Klute M.J."/>
            <person name="Kuo A."/>
            <person name="Lefebvre S.C."/>
            <person name="Maumus F."/>
            <person name="Mayer C."/>
            <person name="Miller J."/>
            <person name="Monier A."/>
            <person name="Salamov A."/>
            <person name="Young J."/>
            <person name="Aguilar M."/>
            <person name="Claverie J.M."/>
            <person name="Frickenhaus S."/>
            <person name="Gonzalez K."/>
            <person name="Herman E.K."/>
            <person name="Lin Y.C."/>
            <person name="Napier J."/>
            <person name="Ogata H."/>
            <person name="Sarno A.F."/>
            <person name="Shmutz J."/>
            <person name="Schroeder D."/>
            <person name="de Vargas C."/>
            <person name="Verret F."/>
            <person name="von Dassow P."/>
            <person name="Valentin K."/>
            <person name="Van de Peer Y."/>
            <person name="Wheeler G."/>
            <person name="Dacks J.B."/>
            <person name="Delwiche C.F."/>
            <person name="Dyhrman S.T."/>
            <person name="Glockner G."/>
            <person name="John U."/>
            <person name="Richards T."/>
            <person name="Worden A.Z."/>
            <person name="Zhang X."/>
            <person name="Grigoriev I.V."/>
            <person name="Allen A.E."/>
            <person name="Bidle K."/>
            <person name="Borodovsky M."/>
            <person name="Bowler C."/>
            <person name="Brownlee C."/>
            <person name="Cock J.M."/>
            <person name="Elias M."/>
            <person name="Gladyshev V.N."/>
            <person name="Groth M."/>
            <person name="Guda C."/>
            <person name="Hadaegh A."/>
            <person name="Iglesias-Rodriguez M.D."/>
            <person name="Jenkins J."/>
            <person name="Jones B.M."/>
            <person name="Lawson T."/>
            <person name="Leese F."/>
            <person name="Lindquist E."/>
            <person name="Lobanov A."/>
            <person name="Lomsadze A."/>
            <person name="Malik S.B."/>
            <person name="Marsh M.E."/>
            <person name="Mackinder L."/>
            <person name="Mock T."/>
            <person name="Mueller-Roeber B."/>
            <person name="Pagarete A."/>
            <person name="Parker M."/>
            <person name="Probert I."/>
            <person name="Quesneville H."/>
            <person name="Raines C."/>
            <person name="Rensing S.A."/>
            <person name="Riano-Pachon D.M."/>
            <person name="Richier S."/>
            <person name="Rokitta S."/>
            <person name="Shiraiwa Y."/>
            <person name="Soanes D.M."/>
            <person name="van der Giezen M."/>
            <person name="Wahlund T.M."/>
            <person name="Williams B."/>
            <person name="Wilson W."/>
            <person name="Wolfe G."/>
            <person name="Wurch L.L."/>
        </authorList>
    </citation>
    <scope>NUCLEOTIDE SEQUENCE</scope>
</reference>
<dbReference type="GeneID" id="17258121"/>